<dbReference type="PANTHER" id="PTHR30518:SF2">
    <property type="entry name" value="ENDOLYTIC MUREIN TRANSGLYCOSYLASE"/>
    <property type="match status" value="1"/>
</dbReference>
<evidence type="ECO:0000313" key="9">
    <source>
        <dbReference type="EMBL" id="GAA0625856.1"/>
    </source>
</evidence>
<comment type="subcellular location">
    <subcellularLocation>
        <location evidence="7">Cell membrane</location>
        <topology evidence="7">Single-pass membrane protein</topology>
    </subcellularLocation>
</comment>
<dbReference type="EC" id="4.2.2.29" evidence="7"/>
<sequence length="382" mass="41068">MSDTSPPPYPPADEPVPGPARRPRKAHRRTRRKALIAVVISLVVLGSIGIGATVGINRIYERLTEGTADFSGPPGAEKVVQVTQGSSIRAIGRMLEEAGVVRTEGSFVAAARKDSRAASLQPGFYRLNLNMPAREALAKMLDPTSRILARIAIPEGRSAAQAVAKLSKESGIPQEDFEKVLANPKGLGLPGWARNKVEGFLFPATYDVEPNATAESILKQMVTRFNVAATATDLVARSAIVGRTPLEVLTIASLIEKEAKLADDQPKVARVIYNRLEKNMRLQLDSTVHYAVGGAEVVTTTAEQRAVDSPYNTYRYEGLPPGPIASPGEAAIEAALSPAEGPWIYFVAVNPDTGETKYGVTAADHARNVEEFRAWLRANPGR</sequence>
<gene>
    <name evidence="7 9" type="primary">mltG</name>
    <name evidence="9" type="ORF">GCM10009547_31490</name>
</gene>
<evidence type="ECO:0000256" key="3">
    <source>
        <dbReference type="ARBA" id="ARBA00022989"/>
    </source>
</evidence>
<proteinExistence type="inferred from homology"/>
<keyword evidence="10" id="KW-1185">Reference proteome</keyword>
<dbReference type="Proteomes" id="UP001500957">
    <property type="component" value="Unassembled WGS sequence"/>
</dbReference>
<organism evidence="9 10">
    <name type="scientific">Sporichthya brevicatena</name>
    <dbReference type="NCBI Taxonomy" id="171442"/>
    <lineage>
        <taxon>Bacteria</taxon>
        <taxon>Bacillati</taxon>
        <taxon>Actinomycetota</taxon>
        <taxon>Actinomycetes</taxon>
        <taxon>Sporichthyales</taxon>
        <taxon>Sporichthyaceae</taxon>
        <taxon>Sporichthya</taxon>
    </lineage>
</organism>
<dbReference type="CDD" id="cd08010">
    <property type="entry name" value="MltG_like"/>
    <property type="match status" value="1"/>
</dbReference>
<dbReference type="NCBIfam" id="TIGR00247">
    <property type="entry name" value="endolytic transglycosylase MltG"/>
    <property type="match status" value="1"/>
</dbReference>
<evidence type="ECO:0000256" key="2">
    <source>
        <dbReference type="ARBA" id="ARBA00022692"/>
    </source>
</evidence>
<feature type="compositionally biased region" description="Pro residues" evidence="8">
    <location>
        <begin position="1"/>
        <end position="20"/>
    </location>
</feature>
<comment type="caution">
    <text evidence="9">The sequence shown here is derived from an EMBL/GenBank/DDBJ whole genome shotgun (WGS) entry which is preliminary data.</text>
</comment>
<keyword evidence="6 7" id="KW-0961">Cell wall biogenesis/degradation</keyword>
<comment type="similarity">
    <text evidence="7">Belongs to the transglycosylase MltG family.</text>
</comment>
<keyword evidence="4 7" id="KW-0472">Membrane</keyword>
<feature type="transmembrane region" description="Helical" evidence="7">
    <location>
        <begin position="34"/>
        <end position="56"/>
    </location>
</feature>
<dbReference type="RefSeq" id="WP_344606423.1">
    <property type="nucleotide sequence ID" value="NZ_BAAAHE010000026.1"/>
</dbReference>
<evidence type="ECO:0000256" key="4">
    <source>
        <dbReference type="ARBA" id="ARBA00023136"/>
    </source>
</evidence>
<keyword evidence="5 7" id="KW-0456">Lyase</keyword>
<feature type="site" description="Important for catalytic activity" evidence="7">
    <location>
        <position position="258"/>
    </location>
</feature>
<dbReference type="HAMAP" id="MF_02065">
    <property type="entry name" value="MltG"/>
    <property type="match status" value="1"/>
</dbReference>
<evidence type="ECO:0000256" key="1">
    <source>
        <dbReference type="ARBA" id="ARBA00022475"/>
    </source>
</evidence>
<accession>A0ABN1H113</accession>
<keyword evidence="2 7" id="KW-0812">Transmembrane</keyword>
<comment type="function">
    <text evidence="7">Functions as a peptidoglycan terminase that cleaves nascent peptidoglycan strands endolytically to terminate their elongation.</text>
</comment>
<dbReference type="EMBL" id="BAAAHE010000026">
    <property type="protein sequence ID" value="GAA0625856.1"/>
    <property type="molecule type" value="Genomic_DNA"/>
</dbReference>
<evidence type="ECO:0000313" key="10">
    <source>
        <dbReference type="Proteomes" id="UP001500957"/>
    </source>
</evidence>
<keyword evidence="1 7" id="KW-1003">Cell membrane</keyword>
<reference evidence="9 10" key="1">
    <citation type="journal article" date="2019" name="Int. J. Syst. Evol. Microbiol.">
        <title>The Global Catalogue of Microorganisms (GCM) 10K type strain sequencing project: providing services to taxonomists for standard genome sequencing and annotation.</title>
        <authorList>
            <consortium name="The Broad Institute Genomics Platform"/>
            <consortium name="The Broad Institute Genome Sequencing Center for Infectious Disease"/>
            <person name="Wu L."/>
            <person name="Ma J."/>
        </authorList>
    </citation>
    <scope>NUCLEOTIDE SEQUENCE [LARGE SCALE GENOMIC DNA]</scope>
    <source>
        <strain evidence="9 10">JCM 10671</strain>
    </source>
</reference>
<evidence type="ECO:0000256" key="8">
    <source>
        <dbReference type="SAM" id="MobiDB-lite"/>
    </source>
</evidence>
<feature type="region of interest" description="Disordered" evidence="8">
    <location>
        <begin position="1"/>
        <end position="28"/>
    </location>
</feature>
<comment type="catalytic activity">
    <reaction evidence="7">
        <text>a peptidoglycan chain = a peptidoglycan chain with N-acetyl-1,6-anhydromuramyl-[peptide] at the reducing end + a peptidoglycan chain with N-acetylglucosamine at the non-reducing end.</text>
        <dbReference type="EC" id="4.2.2.29"/>
    </reaction>
</comment>
<protein>
    <recommendedName>
        <fullName evidence="7">Endolytic murein transglycosylase</fullName>
        <ecNumber evidence="7">4.2.2.29</ecNumber>
    </recommendedName>
    <alternativeName>
        <fullName evidence="7">Peptidoglycan lytic transglycosylase</fullName>
    </alternativeName>
    <alternativeName>
        <fullName evidence="7">Peptidoglycan polymerization terminase</fullName>
    </alternativeName>
</protein>
<dbReference type="Gene3D" id="3.30.1490.480">
    <property type="entry name" value="Endolytic murein transglycosylase"/>
    <property type="match status" value="1"/>
</dbReference>
<evidence type="ECO:0000256" key="6">
    <source>
        <dbReference type="ARBA" id="ARBA00023316"/>
    </source>
</evidence>
<evidence type="ECO:0000256" key="7">
    <source>
        <dbReference type="HAMAP-Rule" id="MF_02065"/>
    </source>
</evidence>
<name>A0ABN1H113_9ACTN</name>
<keyword evidence="3 7" id="KW-1133">Transmembrane helix</keyword>
<dbReference type="InterPro" id="IPR003770">
    <property type="entry name" value="MLTG-like"/>
</dbReference>
<evidence type="ECO:0000256" key="5">
    <source>
        <dbReference type="ARBA" id="ARBA00023239"/>
    </source>
</evidence>
<dbReference type="Pfam" id="PF02618">
    <property type="entry name" value="YceG"/>
    <property type="match status" value="1"/>
</dbReference>
<dbReference type="PANTHER" id="PTHR30518">
    <property type="entry name" value="ENDOLYTIC MUREIN TRANSGLYCOSYLASE"/>
    <property type="match status" value="1"/>
</dbReference>